<keyword evidence="3" id="KW-1185">Reference proteome</keyword>
<dbReference type="OrthoDB" id="541055at2759"/>
<protein>
    <submittedName>
        <fullName evidence="2">Uncharacterized protein</fullName>
    </submittedName>
</protein>
<dbReference type="AlphaFoldDB" id="A0A383VXC3"/>
<reference evidence="2 3" key="1">
    <citation type="submission" date="2016-10" db="EMBL/GenBank/DDBJ databases">
        <authorList>
            <person name="Cai Z."/>
        </authorList>
    </citation>
    <scope>NUCLEOTIDE SEQUENCE [LARGE SCALE GENOMIC DNA]</scope>
</reference>
<organism evidence="2 3">
    <name type="scientific">Tetradesmus obliquus</name>
    <name type="common">Green alga</name>
    <name type="synonym">Acutodesmus obliquus</name>
    <dbReference type="NCBI Taxonomy" id="3088"/>
    <lineage>
        <taxon>Eukaryota</taxon>
        <taxon>Viridiplantae</taxon>
        <taxon>Chlorophyta</taxon>
        <taxon>core chlorophytes</taxon>
        <taxon>Chlorophyceae</taxon>
        <taxon>CS clade</taxon>
        <taxon>Sphaeropleales</taxon>
        <taxon>Scenedesmaceae</taxon>
        <taxon>Tetradesmus</taxon>
    </lineage>
</organism>
<keyword evidence="1" id="KW-0472">Membrane</keyword>
<proteinExistence type="predicted"/>
<keyword evidence="1" id="KW-0812">Transmembrane</keyword>
<dbReference type="EMBL" id="FNXT01000939">
    <property type="protein sequence ID" value="SZX69580.1"/>
    <property type="molecule type" value="Genomic_DNA"/>
</dbReference>
<keyword evidence="1" id="KW-1133">Transmembrane helix</keyword>
<gene>
    <name evidence="2" type="ORF">BQ4739_LOCUS9876</name>
</gene>
<accession>A0A383VXC3</accession>
<name>A0A383VXC3_TETOB</name>
<evidence type="ECO:0000313" key="3">
    <source>
        <dbReference type="Proteomes" id="UP000256970"/>
    </source>
</evidence>
<feature type="transmembrane region" description="Helical" evidence="1">
    <location>
        <begin position="85"/>
        <end position="103"/>
    </location>
</feature>
<dbReference type="Proteomes" id="UP000256970">
    <property type="component" value="Unassembled WGS sequence"/>
</dbReference>
<evidence type="ECO:0000256" key="1">
    <source>
        <dbReference type="SAM" id="Phobius"/>
    </source>
</evidence>
<evidence type="ECO:0000313" key="2">
    <source>
        <dbReference type="EMBL" id="SZX69580.1"/>
    </source>
</evidence>
<sequence length="134" mass="13745">MALAVRSPAATAFTSSKVAGVAPRAPRTRIVVRADDGPQYDRATGFVSEDNSGRANIFPTKQQAYLSSSRSDEAARQGLGGAQGGILVGFVIGVVGLITVFGLKSGGPETLQSVGSTYEGETLTAIASRIQSSL</sequence>